<comment type="cofactor">
    <cofactor evidence="1">
        <name>Mg(2+)</name>
        <dbReference type="ChEBI" id="CHEBI:18420"/>
    </cofactor>
</comment>
<dbReference type="GO" id="GO:0000287">
    <property type="term" value="F:magnesium ion binding"/>
    <property type="evidence" value="ECO:0007669"/>
    <property type="project" value="InterPro"/>
</dbReference>
<dbReference type="Pfam" id="PF00719">
    <property type="entry name" value="Pyrophosphatase"/>
    <property type="match status" value="1"/>
</dbReference>
<reference evidence="6 7" key="1">
    <citation type="submission" date="2017-03" db="EMBL/GenBank/DDBJ databases">
        <title>Complete genome sequence of Candidatus 'Thiodictyon syntrophicum' sp. nov. strain Cad16T, a photolithoautotroph purple sulfur bacterium isolated from an alpine meromictic lake.</title>
        <authorList>
            <person name="Luedin S.M."/>
            <person name="Pothier J.F."/>
            <person name="Danza F."/>
            <person name="Storelli N."/>
            <person name="Wittwer M."/>
            <person name="Tonolla M."/>
        </authorList>
    </citation>
    <scope>NUCLEOTIDE SEQUENCE [LARGE SCALE GENOMIC DNA]</scope>
    <source>
        <strain evidence="6 7">Cad16T</strain>
    </source>
</reference>
<evidence type="ECO:0000256" key="2">
    <source>
        <dbReference type="ARBA" id="ARBA00012146"/>
    </source>
</evidence>
<dbReference type="EC" id="3.6.1.1" evidence="2"/>
<evidence type="ECO:0000256" key="5">
    <source>
        <dbReference type="ARBA" id="ARBA00022842"/>
    </source>
</evidence>
<dbReference type="InterPro" id="IPR008162">
    <property type="entry name" value="Pyrophosphatase"/>
</dbReference>
<dbReference type="EMBL" id="CP020370">
    <property type="protein sequence ID" value="AUB84968.1"/>
    <property type="molecule type" value="Genomic_DNA"/>
</dbReference>
<accession>A0A2K8UHE9</accession>
<keyword evidence="4" id="KW-0378">Hydrolase</keyword>
<dbReference type="GO" id="GO:0005737">
    <property type="term" value="C:cytoplasm"/>
    <property type="evidence" value="ECO:0007669"/>
    <property type="project" value="InterPro"/>
</dbReference>
<organism evidence="6 7">
    <name type="scientific">Candidatus Thiodictyon syntrophicum</name>
    <dbReference type="NCBI Taxonomy" id="1166950"/>
    <lineage>
        <taxon>Bacteria</taxon>
        <taxon>Pseudomonadati</taxon>
        <taxon>Pseudomonadota</taxon>
        <taxon>Gammaproteobacteria</taxon>
        <taxon>Chromatiales</taxon>
        <taxon>Chromatiaceae</taxon>
        <taxon>Thiodictyon</taxon>
    </lineage>
</organism>
<evidence type="ECO:0000313" key="6">
    <source>
        <dbReference type="EMBL" id="AUB84968.1"/>
    </source>
</evidence>
<dbReference type="OrthoDB" id="5382618at2"/>
<proteinExistence type="predicted"/>
<keyword evidence="7" id="KW-1185">Reference proteome</keyword>
<keyword evidence="5" id="KW-0460">Magnesium</keyword>
<dbReference type="KEGG" id="tsy:THSYN_26855"/>
<dbReference type="Proteomes" id="UP000232638">
    <property type="component" value="Chromosome"/>
</dbReference>
<dbReference type="SUPFAM" id="SSF50324">
    <property type="entry name" value="Inorganic pyrophosphatase"/>
    <property type="match status" value="1"/>
</dbReference>
<evidence type="ECO:0000256" key="1">
    <source>
        <dbReference type="ARBA" id="ARBA00001946"/>
    </source>
</evidence>
<name>A0A2K8UHE9_9GAMM</name>
<dbReference type="GO" id="GO:0006796">
    <property type="term" value="P:phosphate-containing compound metabolic process"/>
    <property type="evidence" value="ECO:0007669"/>
    <property type="project" value="InterPro"/>
</dbReference>
<evidence type="ECO:0000313" key="7">
    <source>
        <dbReference type="Proteomes" id="UP000232638"/>
    </source>
</evidence>
<keyword evidence="3" id="KW-0479">Metal-binding</keyword>
<dbReference type="InterPro" id="IPR036649">
    <property type="entry name" value="Pyrophosphatase_sf"/>
</dbReference>
<sequence>MLDQTDVGSAPERTTAPERAAVARARSLAAPVVAPLVAPVVEVVIEIPRGSFLKRGSDGSLDFISPLPCPYNYGSVPGLLGLEGDLLDAVVLGPRLARGSRVRVTAHGAVGLMDRGLYDDKLICAREPPSAAQCARVVRFFWVYGWAKRLLNLLRLHPGVTASRGWGPASAALARARVVPPGERQGPVIRF</sequence>
<dbReference type="AlphaFoldDB" id="A0A2K8UHE9"/>
<dbReference type="Gene3D" id="3.90.80.10">
    <property type="entry name" value="Inorganic pyrophosphatase"/>
    <property type="match status" value="1"/>
</dbReference>
<evidence type="ECO:0000256" key="3">
    <source>
        <dbReference type="ARBA" id="ARBA00022723"/>
    </source>
</evidence>
<gene>
    <name evidence="6" type="ORF">THSYN_26855</name>
</gene>
<evidence type="ECO:0000256" key="4">
    <source>
        <dbReference type="ARBA" id="ARBA00022801"/>
    </source>
</evidence>
<protein>
    <recommendedName>
        <fullName evidence="2">inorganic diphosphatase</fullName>
        <ecNumber evidence="2">3.6.1.1</ecNumber>
    </recommendedName>
</protein>
<dbReference type="GO" id="GO:0004427">
    <property type="term" value="F:inorganic diphosphate phosphatase activity"/>
    <property type="evidence" value="ECO:0007669"/>
    <property type="project" value="UniProtKB-EC"/>
</dbReference>